<protein>
    <submittedName>
        <fullName evidence="2">Uncharacterized protein</fullName>
    </submittedName>
</protein>
<gene>
    <name evidence="2" type="ORF">HMPREF0322_03277</name>
</gene>
<dbReference type="AlphaFoldDB" id="G9XQM9"/>
<feature type="region of interest" description="Disordered" evidence="1">
    <location>
        <begin position="1"/>
        <end position="23"/>
    </location>
</feature>
<dbReference type="EMBL" id="AFZX01000086">
    <property type="protein sequence ID" value="EHL06189.1"/>
    <property type="molecule type" value="Genomic_DNA"/>
</dbReference>
<organism evidence="2 3">
    <name type="scientific">Desulfitobacterium hafniense DP7</name>
    <dbReference type="NCBI Taxonomy" id="537010"/>
    <lineage>
        <taxon>Bacteria</taxon>
        <taxon>Bacillati</taxon>
        <taxon>Bacillota</taxon>
        <taxon>Clostridia</taxon>
        <taxon>Eubacteriales</taxon>
        <taxon>Desulfitobacteriaceae</taxon>
        <taxon>Desulfitobacterium</taxon>
    </lineage>
</organism>
<sequence length="50" mass="5854">MSGGQFRSRRHSTKHAYPPQMLLRKRVDQPWSYGVRESPIKKPSGDETIR</sequence>
<reference evidence="2 3" key="1">
    <citation type="submission" date="2011-08" db="EMBL/GenBank/DDBJ databases">
        <authorList>
            <person name="Weinstock G."/>
            <person name="Sodergren E."/>
            <person name="Clifton S."/>
            <person name="Fulton L."/>
            <person name="Fulton B."/>
            <person name="Courtney L."/>
            <person name="Fronick C."/>
            <person name="Harrison M."/>
            <person name="Strong C."/>
            <person name="Farmer C."/>
            <person name="Delahaunty K."/>
            <person name="Markovic C."/>
            <person name="Hall O."/>
            <person name="Minx P."/>
            <person name="Tomlinson C."/>
            <person name="Mitreva M."/>
            <person name="Hou S."/>
            <person name="Chen J."/>
            <person name="Wollam A."/>
            <person name="Pepin K.H."/>
            <person name="Johnson M."/>
            <person name="Bhonagiri V."/>
            <person name="Zhang X."/>
            <person name="Suruliraj S."/>
            <person name="Warren W."/>
            <person name="Chinwalla A."/>
            <person name="Mardis E.R."/>
            <person name="Wilson R.K."/>
        </authorList>
    </citation>
    <scope>NUCLEOTIDE SEQUENCE [LARGE SCALE GENOMIC DNA]</scope>
    <source>
        <strain evidence="2 3">DP7</strain>
    </source>
</reference>
<name>G9XQM9_DESHA</name>
<proteinExistence type="predicted"/>
<dbReference type="Proteomes" id="UP000004416">
    <property type="component" value="Unassembled WGS sequence"/>
</dbReference>
<dbReference type="HOGENOM" id="CLU_3117121_0_0_9"/>
<evidence type="ECO:0000313" key="3">
    <source>
        <dbReference type="Proteomes" id="UP000004416"/>
    </source>
</evidence>
<evidence type="ECO:0000313" key="2">
    <source>
        <dbReference type="EMBL" id="EHL06189.1"/>
    </source>
</evidence>
<accession>G9XQM9</accession>
<comment type="caution">
    <text evidence="2">The sequence shown here is derived from an EMBL/GenBank/DDBJ whole genome shotgun (WGS) entry which is preliminary data.</text>
</comment>
<evidence type="ECO:0000256" key="1">
    <source>
        <dbReference type="SAM" id="MobiDB-lite"/>
    </source>
</evidence>